<gene>
    <name evidence="7" type="ORF">DID87_04770</name>
</gene>
<evidence type="ECO:0000256" key="4">
    <source>
        <dbReference type="ARBA" id="ARBA00022840"/>
    </source>
</evidence>
<dbReference type="InterPro" id="IPR027417">
    <property type="entry name" value="P-loop_NTPase"/>
</dbReference>
<sequence>MTELENIKEYEQKHLNFVREKIGKVKEKLTKTIAKAKAGQKDLEKDFYNDVRVKTSTYEGIMETGVSVRQQQQMLMQKENRWQTATRDMETLDKLDKNSYFARVDVQEDGNQTEKIYIGLASFTNPDHPDDYLIYDWRAPISSVYYDSGIGKMTYDAPMGKQTVDVSLKREIQIKDGIVENVLDTDEAVGDPVLLENLSHQSATKMKSIVATIQQEQNAIIRDTSSDLLFVQGVAGSGKTAAVLQRVAYLLYRYRGNLNPGQLILFSPNQLFNDYINQVLPELGEQNMVQMTYYQFMSRRVPHLQVETLQERFEEALDPKQQNVTTFKSSLVFYDLVNRYAKTLNQSHIQFKNIMFKGQVFISKEKIKEIYYSFNDNYTLRTRLESTKDALVKILNGHISSEMKQRWVEETIEGLSKEQLKLLYSKYGDKIGDSDKEYNFLAKRIVKQALRPVLIQIKKQRFFSINRQFAHFLKTVPQLVDLSKYQITEADWQKSVDNTIERFKAGQISMADVSIYLALFDLVTGKRPDLEMKYLFVDEVQDYTPFQLAYLKWNYPRAKFTLLGDLNQAIFTRQNSHTVMDDLKQLFDPAKIRVIKLLKSYRSTMEITDFSKYLIPDGKEIEAFARKGPKPVLAEVPTEIAAIDLVGKTVAKNNEANESTAIICKTLAECREVAQQLKAKAITATLIQTENQRLVKGAIVVPAYLAKGLEFDDVIMWNGSAENYPTAADDKLVYTICTRAMHNLAIVSIGKPSPIFANEPKDQYELVKG</sequence>
<evidence type="ECO:0000256" key="1">
    <source>
        <dbReference type="ARBA" id="ARBA00022741"/>
    </source>
</evidence>
<dbReference type="InterPro" id="IPR000212">
    <property type="entry name" value="DNA_helicase_UvrD/REP"/>
</dbReference>
<dbReference type="GO" id="GO:0003677">
    <property type="term" value="F:DNA binding"/>
    <property type="evidence" value="ECO:0007669"/>
    <property type="project" value="InterPro"/>
</dbReference>
<dbReference type="PANTHER" id="PTHR11070">
    <property type="entry name" value="UVRD / RECB / PCRA DNA HELICASE FAMILY MEMBER"/>
    <property type="match status" value="1"/>
</dbReference>
<keyword evidence="4 5" id="KW-0067">ATP-binding</keyword>
<dbReference type="GO" id="GO:0005524">
    <property type="term" value="F:ATP binding"/>
    <property type="evidence" value="ECO:0007669"/>
    <property type="project" value="UniProtKB-UniRule"/>
</dbReference>
<dbReference type="Pfam" id="PF00580">
    <property type="entry name" value="UvrD-helicase"/>
    <property type="match status" value="1"/>
</dbReference>
<evidence type="ECO:0000256" key="3">
    <source>
        <dbReference type="ARBA" id="ARBA00022806"/>
    </source>
</evidence>
<dbReference type="GO" id="GO:0005829">
    <property type="term" value="C:cytosol"/>
    <property type="evidence" value="ECO:0007669"/>
    <property type="project" value="TreeGrafter"/>
</dbReference>
<dbReference type="EMBL" id="QFCR01000013">
    <property type="protein sequence ID" value="TNK90251.1"/>
    <property type="molecule type" value="Genomic_DNA"/>
</dbReference>
<evidence type="ECO:0000313" key="8">
    <source>
        <dbReference type="Proteomes" id="UP000313312"/>
    </source>
</evidence>
<dbReference type="Proteomes" id="UP000313312">
    <property type="component" value="Unassembled WGS sequence"/>
</dbReference>
<dbReference type="GO" id="GO:0043138">
    <property type="term" value="F:3'-5' DNA helicase activity"/>
    <property type="evidence" value="ECO:0007669"/>
    <property type="project" value="TreeGrafter"/>
</dbReference>
<evidence type="ECO:0000259" key="6">
    <source>
        <dbReference type="PROSITE" id="PS51198"/>
    </source>
</evidence>
<dbReference type="GO" id="GO:0016787">
    <property type="term" value="F:hydrolase activity"/>
    <property type="evidence" value="ECO:0007669"/>
    <property type="project" value="UniProtKB-UniRule"/>
</dbReference>
<dbReference type="InterPro" id="IPR048228">
    <property type="entry name" value="HelD_bacillota"/>
</dbReference>
<proteinExistence type="predicted"/>
<evidence type="ECO:0000256" key="2">
    <source>
        <dbReference type="ARBA" id="ARBA00022801"/>
    </source>
</evidence>
<evidence type="ECO:0000313" key="7">
    <source>
        <dbReference type="EMBL" id="TNK90251.1"/>
    </source>
</evidence>
<dbReference type="RefSeq" id="WP_139571152.1">
    <property type="nucleotide sequence ID" value="NZ_JARBEW010000005.1"/>
</dbReference>
<evidence type="ECO:0000256" key="5">
    <source>
        <dbReference type="PROSITE-ProRule" id="PRU00560"/>
    </source>
</evidence>
<protein>
    <submittedName>
        <fullName evidence="7">ATP-dependent DNA helicase</fullName>
    </submittedName>
</protein>
<keyword evidence="3 5" id="KW-0347">Helicase</keyword>
<dbReference type="NCBIfam" id="NF041464">
    <property type="entry name" value="HelD_BACSU"/>
    <property type="match status" value="1"/>
</dbReference>
<dbReference type="AlphaFoldDB" id="A0A5C4TIA6"/>
<keyword evidence="2 5" id="KW-0378">Hydrolase</keyword>
<keyword evidence="1 5" id="KW-0547">Nucleotide-binding</keyword>
<dbReference type="Gene3D" id="1.10.10.160">
    <property type="match status" value="1"/>
</dbReference>
<comment type="caution">
    <text evidence="7">The sequence shown here is derived from an EMBL/GenBank/DDBJ whole genome shotgun (WGS) entry which is preliminary data.</text>
</comment>
<dbReference type="SUPFAM" id="SSF52540">
    <property type="entry name" value="P-loop containing nucleoside triphosphate hydrolases"/>
    <property type="match status" value="1"/>
</dbReference>
<feature type="binding site" evidence="5">
    <location>
        <begin position="233"/>
        <end position="240"/>
    </location>
    <ligand>
        <name>ATP</name>
        <dbReference type="ChEBI" id="CHEBI:30616"/>
    </ligand>
</feature>
<feature type="domain" description="UvrD-like helicase ATP-binding" evidence="6">
    <location>
        <begin position="212"/>
        <end position="604"/>
    </location>
</feature>
<dbReference type="PROSITE" id="PS51198">
    <property type="entry name" value="UVRD_HELICASE_ATP_BIND"/>
    <property type="match status" value="1"/>
</dbReference>
<dbReference type="GO" id="GO:0000725">
    <property type="term" value="P:recombinational repair"/>
    <property type="evidence" value="ECO:0007669"/>
    <property type="project" value="TreeGrafter"/>
</dbReference>
<dbReference type="InterPro" id="IPR014016">
    <property type="entry name" value="UvrD-like_ATP-bd"/>
</dbReference>
<dbReference type="InterPro" id="IPR013986">
    <property type="entry name" value="DExx_box_DNA_helicase_dom_sf"/>
</dbReference>
<reference evidence="7 8" key="1">
    <citation type="submission" date="2018-05" db="EMBL/GenBank/DDBJ databases">
        <title>Lactobacillus sanfranciscensis Ah4 draft denome sequence.</title>
        <authorList>
            <person name="Zhang G."/>
        </authorList>
    </citation>
    <scope>NUCLEOTIDE SEQUENCE [LARGE SCALE GENOMIC DNA]</scope>
    <source>
        <strain evidence="7 8">Ah4</strain>
    </source>
</reference>
<name>A0A5C4TIA6_FRUSA</name>
<dbReference type="Gene3D" id="3.40.50.300">
    <property type="entry name" value="P-loop containing nucleotide triphosphate hydrolases"/>
    <property type="match status" value="3"/>
</dbReference>
<accession>A0A5C4TIA6</accession>
<organism evidence="7 8">
    <name type="scientific">Fructilactobacillus sanfranciscensis</name>
    <name type="common">Lactobacillus sanfranciscensis</name>
    <dbReference type="NCBI Taxonomy" id="1625"/>
    <lineage>
        <taxon>Bacteria</taxon>
        <taxon>Bacillati</taxon>
        <taxon>Bacillota</taxon>
        <taxon>Bacilli</taxon>
        <taxon>Lactobacillales</taxon>
        <taxon>Lactobacillaceae</taxon>
        <taxon>Fructilactobacillus</taxon>
    </lineage>
</organism>
<dbReference type="PANTHER" id="PTHR11070:SF17">
    <property type="entry name" value="DNA HELICASE IV"/>
    <property type="match status" value="1"/>
</dbReference>